<gene>
    <name evidence="5" type="ORF">METZ01_LOCUS349063</name>
</gene>
<evidence type="ECO:0000313" key="5">
    <source>
        <dbReference type="EMBL" id="SVC96209.1"/>
    </source>
</evidence>
<dbReference type="InterPro" id="IPR002197">
    <property type="entry name" value="HTH_Fis"/>
</dbReference>
<dbReference type="Gene3D" id="1.10.10.60">
    <property type="entry name" value="Homeodomain-like"/>
    <property type="match status" value="1"/>
</dbReference>
<evidence type="ECO:0000256" key="2">
    <source>
        <dbReference type="ARBA" id="ARBA00023125"/>
    </source>
</evidence>
<dbReference type="AlphaFoldDB" id="A0A382RES1"/>
<dbReference type="PRINTS" id="PR01590">
    <property type="entry name" value="HTHFIS"/>
</dbReference>
<name>A0A382RES1_9ZZZZ</name>
<reference evidence="5" key="1">
    <citation type="submission" date="2018-05" db="EMBL/GenBank/DDBJ databases">
        <authorList>
            <person name="Lanie J.A."/>
            <person name="Ng W.-L."/>
            <person name="Kazmierczak K.M."/>
            <person name="Andrzejewski T.M."/>
            <person name="Davidsen T.M."/>
            <person name="Wayne K.J."/>
            <person name="Tettelin H."/>
            <person name="Glass J.I."/>
            <person name="Rusch D."/>
            <person name="Podicherti R."/>
            <person name="Tsui H.-C.T."/>
            <person name="Winkler M.E."/>
        </authorList>
    </citation>
    <scope>NUCLEOTIDE SEQUENCE</scope>
</reference>
<dbReference type="PANTHER" id="PTHR47918:SF1">
    <property type="entry name" value="DNA-BINDING PROTEIN FIS"/>
    <property type="match status" value="1"/>
</dbReference>
<evidence type="ECO:0000259" key="4">
    <source>
        <dbReference type="Pfam" id="PF02954"/>
    </source>
</evidence>
<feature type="domain" description="DNA binding HTH" evidence="4">
    <location>
        <begin position="3"/>
        <end position="41"/>
    </location>
</feature>
<dbReference type="InterPro" id="IPR005412">
    <property type="entry name" value="Fis_DNA-bd"/>
</dbReference>
<evidence type="ECO:0000256" key="1">
    <source>
        <dbReference type="ARBA" id="ARBA00008559"/>
    </source>
</evidence>
<dbReference type="SUPFAM" id="SSF46689">
    <property type="entry name" value="Homeodomain-like"/>
    <property type="match status" value="1"/>
</dbReference>
<organism evidence="5">
    <name type="scientific">marine metagenome</name>
    <dbReference type="NCBI Taxonomy" id="408172"/>
    <lineage>
        <taxon>unclassified sequences</taxon>
        <taxon>metagenomes</taxon>
        <taxon>ecological metagenomes</taxon>
    </lineage>
</organism>
<comment type="similarity">
    <text evidence="1">Belongs to the transcriptional regulatory Fis family.</text>
</comment>
<dbReference type="Pfam" id="PF02954">
    <property type="entry name" value="HTH_8"/>
    <property type="match status" value="1"/>
</dbReference>
<dbReference type="PANTHER" id="PTHR47918">
    <property type="entry name" value="DNA-BINDING PROTEIN FIS"/>
    <property type="match status" value="1"/>
</dbReference>
<dbReference type="InterPro" id="IPR009057">
    <property type="entry name" value="Homeodomain-like_sf"/>
</dbReference>
<dbReference type="PIRSF" id="PIRSF002097">
    <property type="entry name" value="DNA-binding_Fis"/>
    <property type="match status" value="1"/>
</dbReference>
<evidence type="ECO:0000256" key="3">
    <source>
        <dbReference type="ARBA" id="ARBA00029540"/>
    </source>
</evidence>
<accession>A0A382RES1</accession>
<keyword evidence="2" id="KW-0238">DNA-binding</keyword>
<dbReference type="GO" id="GO:0043565">
    <property type="term" value="F:sequence-specific DNA binding"/>
    <property type="evidence" value="ECO:0007669"/>
    <property type="project" value="InterPro"/>
</dbReference>
<dbReference type="GO" id="GO:0006355">
    <property type="term" value="P:regulation of DNA-templated transcription"/>
    <property type="evidence" value="ECO:0007669"/>
    <property type="project" value="InterPro"/>
</dbReference>
<dbReference type="InterPro" id="IPR050207">
    <property type="entry name" value="Trans_regulatory_Fis"/>
</dbReference>
<proteinExistence type="inferred from homology"/>
<sequence>MVVAEVEKPLLEAVMKHAGGNQLRAARMLGINRNTLRKKLTLYGLK</sequence>
<dbReference type="EMBL" id="UINC01121211">
    <property type="protein sequence ID" value="SVC96209.1"/>
    <property type="molecule type" value="Genomic_DNA"/>
</dbReference>
<protein>
    <recommendedName>
        <fullName evidence="3">Putative Fis-like DNA-binding protein</fullName>
    </recommendedName>
</protein>